<sequence length="168" mass="18203">MTENQERAEQARSAFTVNGGNVQILPNATIAIQNIHWGDGTVTRTERWITPAESGLHESPSPPINSPAPPVTAEPSSLALFIPDEATRLVYEARLCACPDTVTLCQTVLTDLYNEILADYSSPLKLVKSRAFISALLPHLTFVNGANVPSIRYGIRKYVLGEGGDKKG</sequence>
<reference evidence="1 4" key="1">
    <citation type="submission" date="2015-09" db="EMBL/GenBank/DDBJ databases">
        <authorList>
            <consortium name="Pathogen Informatics"/>
        </authorList>
    </citation>
    <scope>NUCLEOTIDE SEQUENCE [LARGE SCALE GENOMIC DNA]</scope>
    <source>
        <strain evidence="1 4">2789STDY5834948</strain>
    </source>
</reference>
<dbReference type="Proteomes" id="UP000450599">
    <property type="component" value="Unassembled WGS sequence"/>
</dbReference>
<evidence type="ECO:0000313" key="6">
    <source>
        <dbReference type="Proteomes" id="UP000471216"/>
    </source>
</evidence>
<dbReference type="RefSeq" id="WP_057329607.1">
    <property type="nucleotide sequence ID" value="NZ_CZBM01000029.1"/>
</dbReference>
<accession>A0A174X9U7</accession>
<evidence type="ECO:0000313" key="4">
    <source>
        <dbReference type="Proteomes" id="UP000095332"/>
    </source>
</evidence>
<reference evidence="5 6" key="2">
    <citation type="journal article" date="2019" name="Nat. Med.">
        <title>A library of human gut bacterial isolates paired with longitudinal multiomics data enables mechanistic microbiome research.</title>
        <authorList>
            <person name="Poyet M."/>
            <person name="Groussin M."/>
            <person name="Gibbons S.M."/>
            <person name="Avila-Pacheco J."/>
            <person name="Jiang X."/>
            <person name="Kearney S.M."/>
            <person name="Perrotta A.R."/>
            <person name="Berdy B."/>
            <person name="Zhao S."/>
            <person name="Lieberman T.D."/>
            <person name="Swanson P.K."/>
            <person name="Smith M."/>
            <person name="Roesemann S."/>
            <person name="Alexander J.E."/>
            <person name="Rich S.A."/>
            <person name="Livny J."/>
            <person name="Vlamakis H."/>
            <person name="Clish C."/>
            <person name="Bullock K."/>
            <person name="Deik A."/>
            <person name="Scott J."/>
            <person name="Pierce K.A."/>
            <person name="Xavier R.J."/>
            <person name="Alm E.J."/>
        </authorList>
    </citation>
    <scope>NUCLEOTIDE SEQUENCE [LARGE SCALE GENOMIC DNA]</scope>
    <source>
        <strain evidence="3 6">BIOML-A10</strain>
        <strain evidence="2 5">BIOML-A11</strain>
    </source>
</reference>
<dbReference type="EMBL" id="CZBM01000029">
    <property type="protein sequence ID" value="CUQ56443.1"/>
    <property type="molecule type" value="Genomic_DNA"/>
</dbReference>
<evidence type="ECO:0000313" key="2">
    <source>
        <dbReference type="EMBL" id="MRY85238.1"/>
    </source>
</evidence>
<gene>
    <name evidence="1" type="ORF">ERS852560_04294</name>
    <name evidence="3" type="ORF">GKD54_04285</name>
    <name evidence="2" type="ORF">GKD58_13405</name>
</gene>
<protein>
    <submittedName>
        <fullName evidence="1">Uncharacterized protein</fullName>
    </submittedName>
</protein>
<dbReference type="AlphaFoldDB" id="A0A174X9U7"/>
<dbReference type="EMBL" id="WKMW01000012">
    <property type="protein sequence ID" value="MRY85238.1"/>
    <property type="molecule type" value="Genomic_DNA"/>
</dbReference>
<evidence type="ECO:0000313" key="3">
    <source>
        <dbReference type="EMBL" id="MRZ05449.1"/>
    </source>
</evidence>
<dbReference type="EMBL" id="WKMX01000004">
    <property type="protein sequence ID" value="MRZ05449.1"/>
    <property type="molecule type" value="Genomic_DNA"/>
</dbReference>
<evidence type="ECO:0000313" key="1">
    <source>
        <dbReference type="EMBL" id="CUQ56443.1"/>
    </source>
</evidence>
<evidence type="ECO:0000313" key="5">
    <source>
        <dbReference type="Proteomes" id="UP000450599"/>
    </source>
</evidence>
<dbReference type="Proteomes" id="UP000095332">
    <property type="component" value="Unassembled WGS sequence"/>
</dbReference>
<proteinExistence type="predicted"/>
<name>A0A174X9U7_PARDI</name>
<organism evidence="1 4">
    <name type="scientific">Parabacteroides distasonis</name>
    <dbReference type="NCBI Taxonomy" id="823"/>
    <lineage>
        <taxon>Bacteria</taxon>
        <taxon>Pseudomonadati</taxon>
        <taxon>Bacteroidota</taxon>
        <taxon>Bacteroidia</taxon>
        <taxon>Bacteroidales</taxon>
        <taxon>Tannerellaceae</taxon>
        <taxon>Parabacteroides</taxon>
    </lineage>
</organism>
<dbReference type="Proteomes" id="UP000471216">
    <property type="component" value="Unassembled WGS sequence"/>
</dbReference>